<keyword evidence="3" id="KW-1185">Reference proteome</keyword>
<dbReference type="EMBL" id="BAABAQ010000005">
    <property type="protein sequence ID" value="GAA4192540.1"/>
    <property type="molecule type" value="Genomic_DNA"/>
</dbReference>
<dbReference type="CDD" id="cd00093">
    <property type="entry name" value="HTH_XRE"/>
    <property type="match status" value="1"/>
</dbReference>
<dbReference type="Proteomes" id="UP001501251">
    <property type="component" value="Unassembled WGS sequence"/>
</dbReference>
<organism evidence="2 3">
    <name type="scientific">Streptosporangium oxazolinicum</name>
    <dbReference type="NCBI Taxonomy" id="909287"/>
    <lineage>
        <taxon>Bacteria</taxon>
        <taxon>Bacillati</taxon>
        <taxon>Actinomycetota</taxon>
        <taxon>Actinomycetes</taxon>
        <taxon>Streptosporangiales</taxon>
        <taxon>Streptosporangiaceae</taxon>
        <taxon>Streptosporangium</taxon>
    </lineage>
</organism>
<name>A0ABP8AWX5_9ACTN</name>
<sequence length="405" mass="43954">MTGMDWDPDLGGSGKLEPTGVRIARARKRRGWTQNGLAAKANVSRSLIAQVESGHKPATPSLVAIVARTCGVDAAEINGQPYRGSDKRTDAVHAAIPVIRRALAYADIAPELEIPPRPLEVLAVEMTALQKLQGSAAHVAVGSRLPAAIEELTIHTLESGLPGAWRLLHHSYALVVSLARRLGYNDLAHVAIERGAAAALRANDPHLQHLVSLSRTTLLLTLGSGDIALTLANRVVNNVDQSTPTGLEVYGSLHLRAAVSAARMGRASEAWDHHGHAADTVARIAPRDRLDPHGLQLNPANVAIHGCALATELGDYDTAIRLDADFKLPTSLYGERRAHHEIDMARAHLWLNENDKSLNRVLKAERIAPQMTRFHPMARETVRQLGPRYRIVPEKLRALEARMAL</sequence>
<evidence type="ECO:0000313" key="3">
    <source>
        <dbReference type="Proteomes" id="UP001501251"/>
    </source>
</evidence>
<dbReference type="RefSeq" id="WP_344918874.1">
    <property type="nucleotide sequence ID" value="NZ_BAABAQ010000005.1"/>
</dbReference>
<evidence type="ECO:0000313" key="2">
    <source>
        <dbReference type="EMBL" id="GAA4192540.1"/>
    </source>
</evidence>
<gene>
    <name evidence="2" type="ORF">GCM10022252_34090</name>
</gene>
<feature type="domain" description="HTH cro/C1-type" evidence="1">
    <location>
        <begin position="23"/>
        <end position="77"/>
    </location>
</feature>
<comment type="caution">
    <text evidence="2">The sequence shown here is derived from an EMBL/GenBank/DDBJ whole genome shotgun (WGS) entry which is preliminary data.</text>
</comment>
<reference evidence="3" key="1">
    <citation type="journal article" date="2019" name="Int. J. Syst. Evol. Microbiol.">
        <title>The Global Catalogue of Microorganisms (GCM) 10K type strain sequencing project: providing services to taxonomists for standard genome sequencing and annotation.</title>
        <authorList>
            <consortium name="The Broad Institute Genomics Platform"/>
            <consortium name="The Broad Institute Genome Sequencing Center for Infectious Disease"/>
            <person name="Wu L."/>
            <person name="Ma J."/>
        </authorList>
    </citation>
    <scope>NUCLEOTIDE SEQUENCE [LARGE SCALE GENOMIC DNA]</scope>
    <source>
        <strain evidence="3">JCM 17388</strain>
    </source>
</reference>
<protein>
    <recommendedName>
        <fullName evidence="1">HTH cro/C1-type domain-containing protein</fullName>
    </recommendedName>
</protein>
<dbReference type="InterPro" id="IPR001387">
    <property type="entry name" value="Cro/C1-type_HTH"/>
</dbReference>
<proteinExistence type="predicted"/>
<dbReference type="SMART" id="SM00530">
    <property type="entry name" value="HTH_XRE"/>
    <property type="match status" value="1"/>
</dbReference>
<dbReference type="InterPro" id="IPR010982">
    <property type="entry name" value="Lambda_DNA-bd_dom_sf"/>
</dbReference>
<dbReference type="PROSITE" id="PS50943">
    <property type="entry name" value="HTH_CROC1"/>
    <property type="match status" value="1"/>
</dbReference>
<accession>A0ABP8AWX5</accession>
<evidence type="ECO:0000259" key="1">
    <source>
        <dbReference type="PROSITE" id="PS50943"/>
    </source>
</evidence>
<dbReference type="SUPFAM" id="SSF47413">
    <property type="entry name" value="lambda repressor-like DNA-binding domains"/>
    <property type="match status" value="1"/>
</dbReference>
<dbReference type="Pfam" id="PF13560">
    <property type="entry name" value="HTH_31"/>
    <property type="match status" value="1"/>
</dbReference>
<dbReference type="Gene3D" id="1.10.260.40">
    <property type="entry name" value="lambda repressor-like DNA-binding domains"/>
    <property type="match status" value="1"/>
</dbReference>